<accession>A0A1L9QLE3</accession>
<evidence type="ECO:0000256" key="1">
    <source>
        <dbReference type="SAM" id="Phobius"/>
    </source>
</evidence>
<dbReference type="AlphaFoldDB" id="A0A1L9QLE3"/>
<keyword evidence="1" id="KW-0812">Transmembrane</keyword>
<evidence type="ECO:0000313" key="3">
    <source>
        <dbReference type="Proteomes" id="UP000183940"/>
    </source>
</evidence>
<keyword evidence="1" id="KW-0472">Membrane</keyword>
<keyword evidence="1" id="KW-1133">Transmembrane helix</keyword>
<comment type="caution">
    <text evidence="2">The sequence shown here is derived from an EMBL/GenBank/DDBJ whole genome shotgun (WGS) entry which is preliminary data.</text>
</comment>
<dbReference type="STRING" id="1925591.BI308_22000"/>
<protein>
    <submittedName>
        <fullName evidence="2">Uncharacterized protein</fullName>
    </submittedName>
</protein>
<keyword evidence="3" id="KW-1185">Reference proteome</keyword>
<reference evidence="2" key="1">
    <citation type="submission" date="2016-10" db="EMBL/GenBank/DDBJ databases">
        <title>CRISPR-Cas defence system in Roseofilum reptotaenium: evidence of a bacteriophage-cyanobacterium arms race in the coral black band disease.</title>
        <authorList>
            <person name="Buerger P."/>
            <person name="Wood-Charlson E.M."/>
            <person name="Weynberg K.D."/>
            <person name="Willis B."/>
            <person name="Van Oppen M.J."/>
        </authorList>
    </citation>
    <scope>NUCLEOTIDE SEQUENCE [LARGE SCALE GENOMIC DNA]</scope>
    <source>
        <strain evidence="2">AO1-A</strain>
    </source>
</reference>
<dbReference type="Proteomes" id="UP000183940">
    <property type="component" value="Unassembled WGS sequence"/>
</dbReference>
<dbReference type="EMBL" id="MLAW01000054">
    <property type="protein sequence ID" value="OJJ18949.1"/>
    <property type="molecule type" value="Genomic_DNA"/>
</dbReference>
<feature type="transmembrane region" description="Helical" evidence="1">
    <location>
        <begin position="428"/>
        <end position="450"/>
    </location>
</feature>
<sequence>MVMDKTQLIYPNLNSFLYDLRYGLGSDKEQLQENRLGFWRKVDPQLDVEERVSQEKEYENKDFAWLKFLQFELPLDGFSAPAQLRDSYGLLVNYSIDKQDNRSDYSPQDYDQLPNLKNRILKHLAHGQDISQSQNCYGTLGQSWLLWAQVSTDTDTKSVAEACWEKLRPDDNWAAKPCYLGHWNGADIYEVLRFPQNWQQSWQKFQQHYYHLVLVLFHPSGSIEAHQNVMQVHYETFLKLFCFHNKMIWSYWRHQGQVKILHDEYGELKSLMKNVQDGNRETLKAMRENLKKSLQFSSTYAIGLKDIQDQKHTITVNAHNHGKIWQEFGLNSSPQVREWIEETYLKQIEADYDSLAPVLPMTENLMRSLEGMINLEQTESDRELNDRLQALQVFGAALAVASITATLVSTQAKEPTRSSVPPPPGWPFWYIILWTVGMGCLAMIGVVWGLKKDRKK</sequence>
<name>A0A1L9QLE3_9CYAN</name>
<evidence type="ECO:0000313" key="2">
    <source>
        <dbReference type="EMBL" id="OJJ18949.1"/>
    </source>
</evidence>
<gene>
    <name evidence="2" type="ORF">BI308_22000</name>
</gene>
<organism evidence="2 3">
    <name type="scientific">Roseofilum reptotaenium AO1-A</name>
    <dbReference type="NCBI Taxonomy" id="1925591"/>
    <lineage>
        <taxon>Bacteria</taxon>
        <taxon>Bacillati</taxon>
        <taxon>Cyanobacteriota</taxon>
        <taxon>Cyanophyceae</taxon>
        <taxon>Desertifilales</taxon>
        <taxon>Desertifilaceae</taxon>
        <taxon>Roseofilum</taxon>
    </lineage>
</organism>
<feature type="transmembrane region" description="Helical" evidence="1">
    <location>
        <begin position="390"/>
        <end position="408"/>
    </location>
</feature>
<proteinExistence type="predicted"/>